<name>A0A1V0M650_PSEAI</name>
<evidence type="ECO:0000256" key="1">
    <source>
        <dbReference type="SAM" id="MobiDB-lite"/>
    </source>
</evidence>
<evidence type="ECO:0008006" key="3">
    <source>
        <dbReference type="Google" id="ProtNLM"/>
    </source>
</evidence>
<geneLocation type="plasmid" evidence="2">
    <name>pJB37</name>
</geneLocation>
<dbReference type="AlphaFoldDB" id="A0A1V0M650"/>
<dbReference type="InterPro" id="IPR029045">
    <property type="entry name" value="ClpP/crotonase-like_dom_sf"/>
</dbReference>
<dbReference type="EMBL" id="KY494864">
    <property type="protein sequence ID" value="ARD70352.1"/>
    <property type="molecule type" value="Genomic_DNA"/>
</dbReference>
<proteinExistence type="predicted"/>
<dbReference type="Gene3D" id="3.90.226.10">
    <property type="entry name" value="2-enoyl-CoA Hydratase, Chain A, domain 1"/>
    <property type="match status" value="1"/>
</dbReference>
<dbReference type="SUPFAM" id="SSF52096">
    <property type="entry name" value="ClpP/crotonase"/>
    <property type="match status" value="1"/>
</dbReference>
<sequence length="444" mass="49162">MRQLNCRCLQGNDGIRRRPGQDGWYCGDPRREYQRRWSGRKGVQLEQRIWINYRPRSRRQPHRSLRNPGEWRPHPRHSGRKADLQTVRPVVRQMKIRNLAGKALGAAFSLGLMFSPATAGASIKVLQSTYPDGTAAPAELYLSGEITTSTKQEMLAALDQIGRKVPMLYLDSACGDLVAGMELGEAIRRRGINTSIGKSSGNYGKPLPGICYSACVLTFSGGHFRFADQNARIGIHRFYRRTTSTSDLDVGQVVSAAITSYLIRMGVSPLLFEKMAQVGGGKMQLLPISEASGLSLVNNGILSPQWGIEGKQGTVYLKGEQETWNGTGKLIVTCASHNGVKISALYDAGTNNQEILRNARNYTLRVNSQFLPIPHLQSAPKISGDYLTATFTPDSSMIWDMQSAEQLGFGFHPTGSDSFYGFLIDARSERDLIRSFVQHCQSRD</sequence>
<evidence type="ECO:0000313" key="2">
    <source>
        <dbReference type="EMBL" id="ARD70352.1"/>
    </source>
</evidence>
<organism evidence="2">
    <name type="scientific">Pseudomonas aeruginosa</name>
    <dbReference type="NCBI Taxonomy" id="287"/>
    <lineage>
        <taxon>Bacteria</taxon>
        <taxon>Pseudomonadati</taxon>
        <taxon>Pseudomonadota</taxon>
        <taxon>Gammaproteobacteria</taxon>
        <taxon>Pseudomonadales</taxon>
        <taxon>Pseudomonadaceae</taxon>
        <taxon>Pseudomonas</taxon>
    </lineage>
</organism>
<reference evidence="2" key="1">
    <citation type="submission" date="2017-01" db="EMBL/GenBank/DDBJ databases">
        <title>Complete nucleotide sequence of an IncP-2 blaVIM-2-harboring megaplasmid from Pseudomonas aeruginosa.</title>
        <authorList>
            <person name="Botelho J."/>
            <person name="Grosso F."/>
            <person name="Mabrouk A."/>
            <person name="Peixe L."/>
        </authorList>
    </citation>
    <scope>NUCLEOTIDE SEQUENCE</scope>
    <source>
        <strain evidence="2">FFUP_PS_37</strain>
        <plasmid evidence="2">pJB37</plasmid>
    </source>
</reference>
<accession>A0A1V0M650</accession>
<protein>
    <recommendedName>
        <fullName evidence="3">Periplasmic protein</fullName>
    </recommendedName>
</protein>
<feature type="region of interest" description="Disordered" evidence="1">
    <location>
        <begin position="58"/>
        <end position="85"/>
    </location>
</feature>
<keyword evidence="2" id="KW-0614">Plasmid</keyword>